<sequence length="260" mass="29019">MEYPTIKDGKYTYIETKGGEETLILLHGLFGALSNFEGIIAAFGQSYNVVIPILPMFELPIREVSVMGLVDHLSDFIRDKGYRKVHLLGNSLGGHIALLYTLANQDKIASLILTGSSGLFESAMGNSFPKRGDFEFIKKKTQDTFFDPSIASNELINEVYSIVNDRNRAIRVIATSKSAVRHNLGDKLHNIKVPTLLIWGRQDQVTPAFVGEKFHELIPHSRLHLIDQCGHAPMMEKKDDFNRFLSAFLQEVSGLVSVGK</sequence>
<keyword evidence="3" id="KW-1185">Reference proteome</keyword>
<dbReference type="InterPro" id="IPR029058">
    <property type="entry name" value="AB_hydrolase_fold"/>
</dbReference>
<dbReference type="Pfam" id="PF12697">
    <property type="entry name" value="Abhydrolase_6"/>
    <property type="match status" value="1"/>
</dbReference>
<dbReference type="GO" id="GO:0016020">
    <property type="term" value="C:membrane"/>
    <property type="evidence" value="ECO:0007669"/>
    <property type="project" value="TreeGrafter"/>
</dbReference>
<reference evidence="2 3" key="1">
    <citation type="journal article" date="2011" name="Stand. Genomic Sci.">
        <title>Complete genome sequence of Haliscomenobacter hydrossis type strain (O).</title>
        <authorList>
            <consortium name="US DOE Joint Genome Institute (JGI-PGF)"/>
            <person name="Daligault H."/>
            <person name="Lapidus A."/>
            <person name="Zeytun A."/>
            <person name="Nolan M."/>
            <person name="Lucas S."/>
            <person name="Del Rio T.G."/>
            <person name="Tice H."/>
            <person name="Cheng J.F."/>
            <person name="Tapia R."/>
            <person name="Han C."/>
            <person name="Goodwin L."/>
            <person name="Pitluck S."/>
            <person name="Liolios K."/>
            <person name="Pagani I."/>
            <person name="Ivanova N."/>
            <person name="Huntemann M."/>
            <person name="Mavromatis K."/>
            <person name="Mikhailova N."/>
            <person name="Pati A."/>
            <person name="Chen A."/>
            <person name="Palaniappan K."/>
            <person name="Land M."/>
            <person name="Hauser L."/>
            <person name="Brambilla E.M."/>
            <person name="Rohde M."/>
            <person name="Verbarg S."/>
            <person name="Goker M."/>
            <person name="Bristow J."/>
            <person name="Eisen J.A."/>
            <person name="Markowitz V."/>
            <person name="Hugenholtz P."/>
            <person name="Kyrpides N.C."/>
            <person name="Klenk H.P."/>
            <person name="Woyke T."/>
        </authorList>
    </citation>
    <scope>NUCLEOTIDE SEQUENCE [LARGE SCALE GENOMIC DNA]</scope>
    <source>
        <strain evidence="3">ATCC 27775 / DSM 1100 / LMG 10767 / O</strain>
    </source>
</reference>
<gene>
    <name evidence="2" type="ordered locus">Halhy_3995</name>
</gene>
<proteinExistence type="predicted"/>
<dbReference type="Proteomes" id="UP000008461">
    <property type="component" value="Chromosome"/>
</dbReference>
<feature type="domain" description="AB hydrolase-1" evidence="1">
    <location>
        <begin position="23"/>
        <end position="242"/>
    </location>
</feature>
<dbReference type="GO" id="GO:0016787">
    <property type="term" value="F:hydrolase activity"/>
    <property type="evidence" value="ECO:0007669"/>
    <property type="project" value="UniProtKB-KW"/>
</dbReference>
<keyword evidence="2" id="KW-0378">Hydrolase</keyword>
<evidence type="ECO:0000259" key="1">
    <source>
        <dbReference type="Pfam" id="PF12697"/>
    </source>
</evidence>
<dbReference type="EMBL" id="CP002691">
    <property type="protein sequence ID" value="AEE51843.1"/>
    <property type="molecule type" value="Genomic_DNA"/>
</dbReference>
<accession>F4L5K8</accession>
<dbReference type="KEGG" id="hhy:Halhy_3995"/>
<dbReference type="eggNOG" id="COG2267">
    <property type="taxonomic scope" value="Bacteria"/>
</dbReference>
<organism evidence="2 3">
    <name type="scientific">Haliscomenobacter hydrossis (strain ATCC 27775 / DSM 1100 / LMG 10767 / O)</name>
    <dbReference type="NCBI Taxonomy" id="760192"/>
    <lineage>
        <taxon>Bacteria</taxon>
        <taxon>Pseudomonadati</taxon>
        <taxon>Bacteroidota</taxon>
        <taxon>Saprospiria</taxon>
        <taxon>Saprospirales</taxon>
        <taxon>Haliscomenobacteraceae</taxon>
        <taxon>Haliscomenobacter</taxon>
    </lineage>
</organism>
<protein>
    <submittedName>
        <fullName evidence="2">Alpha/beta hydrolase fold protein</fullName>
    </submittedName>
</protein>
<name>F4L5K8_HALH1</name>
<dbReference type="PANTHER" id="PTHR43798">
    <property type="entry name" value="MONOACYLGLYCEROL LIPASE"/>
    <property type="match status" value="1"/>
</dbReference>
<reference key="2">
    <citation type="submission" date="2011-04" db="EMBL/GenBank/DDBJ databases">
        <title>Complete sequence of chromosome of Haliscomenobacter hydrossis DSM 1100.</title>
        <authorList>
            <consortium name="US DOE Joint Genome Institute (JGI-PGF)"/>
            <person name="Lucas S."/>
            <person name="Han J."/>
            <person name="Lapidus A."/>
            <person name="Bruce D."/>
            <person name="Goodwin L."/>
            <person name="Pitluck S."/>
            <person name="Peters L."/>
            <person name="Kyrpides N."/>
            <person name="Mavromatis K."/>
            <person name="Ivanova N."/>
            <person name="Ovchinnikova G."/>
            <person name="Pagani I."/>
            <person name="Daligault H."/>
            <person name="Detter J.C."/>
            <person name="Han C."/>
            <person name="Land M."/>
            <person name="Hauser L."/>
            <person name="Markowitz V."/>
            <person name="Cheng J.-F."/>
            <person name="Hugenholtz P."/>
            <person name="Woyke T."/>
            <person name="Wu D."/>
            <person name="Verbarg S."/>
            <person name="Frueling A."/>
            <person name="Brambilla E."/>
            <person name="Klenk H.-P."/>
            <person name="Eisen J.A."/>
        </authorList>
    </citation>
    <scope>NUCLEOTIDE SEQUENCE</scope>
    <source>
        <strain>DSM 1100</strain>
    </source>
</reference>
<evidence type="ECO:0000313" key="2">
    <source>
        <dbReference type="EMBL" id="AEE51843.1"/>
    </source>
</evidence>
<dbReference type="PRINTS" id="PR00111">
    <property type="entry name" value="ABHYDROLASE"/>
</dbReference>
<dbReference type="AlphaFoldDB" id="F4L5K8"/>
<dbReference type="InterPro" id="IPR000073">
    <property type="entry name" value="AB_hydrolase_1"/>
</dbReference>
<dbReference type="STRING" id="760192.Halhy_3995"/>
<evidence type="ECO:0000313" key="3">
    <source>
        <dbReference type="Proteomes" id="UP000008461"/>
    </source>
</evidence>
<dbReference type="OrthoDB" id="9801162at2"/>
<dbReference type="InterPro" id="IPR050266">
    <property type="entry name" value="AB_hydrolase_sf"/>
</dbReference>
<dbReference type="PANTHER" id="PTHR43798:SF33">
    <property type="entry name" value="HYDROLASE, PUTATIVE (AFU_ORTHOLOGUE AFUA_2G14860)-RELATED"/>
    <property type="match status" value="1"/>
</dbReference>
<dbReference type="HOGENOM" id="CLU_020336_13_2_10"/>
<dbReference type="Gene3D" id="3.40.50.1820">
    <property type="entry name" value="alpha/beta hydrolase"/>
    <property type="match status" value="1"/>
</dbReference>
<dbReference type="SUPFAM" id="SSF53474">
    <property type="entry name" value="alpha/beta-Hydrolases"/>
    <property type="match status" value="1"/>
</dbReference>
<dbReference type="RefSeq" id="WP_013766381.1">
    <property type="nucleotide sequence ID" value="NC_015510.1"/>
</dbReference>